<feature type="region of interest" description="Disordered" evidence="1">
    <location>
        <begin position="1"/>
        <end position="23"/>
    </location>
</feature>
<gene>
    <name evidence="2" type="ORF">BJX66DRAFT_26745</name>
</gene>
<sequence length="160" mass="17787">MGPINSKLTTPSAQTAARRTRATRSRIRSLANWNKGTDKAGTQDCPRSRSRLPRRICRPRLGSWGSEEVAWRYAFAFAQGDQPMELLNASDASCHLAEFTELYEWSGDALIKWPGMIAVISVYFAPGTPTLYLRWPATHVNVAHVGFIRALAALLLRSGK</sequence>
<dbReference type="EMBL" id="JBFTWV010000111">
    <property type="protein sequence ID" value="KAL2786731.1"/>
    <property type="molecule type" value="Genomic_DNA"/>
</dbReference>
<accession>A0ABR4FU20</accession>
<evidence type="ECO:0000256" key="1">
    <source>
        <dbReference type="SAM" id="MobiDB-lite"/>
    </source>
</evidence>
<organism evidence="2 3">
    <name type="scientific">Aspergillus keveii</name>
    <dbReference type="NCBI Taxonomy" id="714993"/>
    <lineage>
        <taxon>Eukaryota</taxon>
        <taxon>Fungi</taxon>
        <taxon>Dikarya</taxon>
        <taxon>Ascomycota</taxon>
        <taxon>Pezizomycotina</taxon>
        <taxon>Eurotiomycetes</taxon>
        <taxon>Eurotiomycetidae</taxon>
        <taxon>Eurotiales</taxon>
        <taxon>Aspergillaceae</taxon>
        <taxon>Aspergillus</taxon>
        <taxon>Aspergillus subgen. Nidulantes</taxon>
    </lineage>
</organism>
<evidence type="ECO:0000313" key="3">
    <source>
        <dbReference type="Proteomes" id="UP001610563"/>
    </source>
</evidence>
<proteinExistence type="predicted"/>
<protein>
    <submittedName>
        <fullName evidence="2">Uncharacterized protein</fullName>
    </submittedName>
</protein>
<dbReference type="Proteomes" id="UP001610563">
    <property type="component" value="Unassembled WGS sequence"/>
</dbReference>
<name>A0ABR4FU20_9EURO</name>
<keyword evidence="3" id="KW-1185">Reference proteome</keyword>
<evidence type="ECO:0000313" key="2">
    <source>
        <dbReference type="EMBL" id="KAL2786731.1"/>
    </source>
</evidence>
<comment type="caution">
    <text evidence="2">The sequence shown here is derived from an EMBL/GenBank/DDBJ whole genome shotgun (WGS) entry which is preliminary data.</text>
</comment>
<reference evidence="2 3" key="1">
    <citation type="submission" date="2024-07" db="EMBL/GenBank/DDBJ databases">
        <title>Section-level genome sequencing and comparative genomics of Aspergillus sections Usti and Cavernicolus.</title>
        <authorList>
            <consortium name="Lawrence Berkeley National Laboratory"/>
            <person name="Nybo J.L."/>
            <person name="Vesth T.C."/>
            <person name="Theobald S."/>
            <person name="Frisvad J.C."/>
            <person name="Larsen T.O."/>
            <person name="Kjaerboelling I."/>
            <person name="Rothschild-Mancinelli K."/>
            <person name="Lyhne E.K."/>
            <person name="Kogle M.E."/>
            <person name="Barry K."/>
            <person name="Clum A."/>
            <person name="Na H."/>
            <person name="Ledsgaard L."/>
            <person name="Lin J."/>
            <person name="Lipzen A."/>
            <person name="Kuo A."/>
            <person name="Riley R."/>
            <person name="Mondo S."/>
            <person name="Labutti K."/>
            <person name="Haridas S."/>
            <person name="Pangalinan J."/>
            <person name="Salamov A.A."/>
            <person name="Simmons B.A."/>
            <person name="Magnuson J.K."/>
            <person name="Chen J."/>
            <person name="Drula E."/>
            <person name="Henrissat B."/>
            <person name="Wiebenga A."/>
            <person name="Lubbers R.J."/>
            <person name="Gomes A.C."/>
            <person name="Makela M.R."/>
            <person name="Stajich J."/>
            <person name="Grigoriev I.V."/>
            <person name="Mortensen U.H."/>
            <person name="De Vries R.P."/>
            <person name="Baker S.E."/>
            <person name="Andersen M.R."/>
        </authorList>
    </citation>
    <scope>NUCLEOTIDE SEQUENCE [LARGE SCALE GENOMIC DNA]</scope>
    <source>
        <strain evidence="2 3">CBS 209.92</strain>
    </source>
</reference>